<dbReference type="InterPro" id="IPR017884">
    <property type="entry name" value="SANT_dom"/>
</dbReference>
<dbReference type="InterPro" id="IPR001005">
    <property type="entry name" value="SANT/Myb"/>
</dbReference>
<accession>A0A5N5SQD2</accession>
<comment type="subcellular location">
    <subcellularLocation>
        <location evidence="1">Nucleus</location>
    </subcellularLocation>
</comment>
<dbReference type="SUPFAM" id="SSF46689">
    <property type="entry name" value="Homeodomain-like"/>
    <property type="match status" value="1"/>
</dbReference>
<dbReference type="AlphaFoldDB" id="A0A5N5SQD2"/>
<dbReference type="InterPro" id="IPR009057">
    <property type="entry name" value="Homeodomain-like_sf"/>
</dbReference>
<proteinExistence type="predicted"/>
<dbReference type="EMBL" id="SEYY01021505">
    <property type="protein sequence ID" value="KAB7496314.1"/>
    <property type="molecule type" value="Genomic_DNA"/>
</dbReference>
<evidence type="ECO:0000313" key="5">
    <source>
        <dbReference type="Proteomes" id="UP000326759"/>
    </source>
</evidence>
<sequence length="220" mass="24940">MTTSHDFDETIDCSFDVDVVGLSDFADFKSDEVLFDFETNEEFQLFGETDNPLCNNSSFSSSNEKEQLANQFSPVKPQKVRKNIFNKNWNEMEKDMFLKGLELFGKKWEKISKFMATKSASQVKRYYKEWSQTGNVIPDSVNLANDSSIYLPFSGDSDKFFPDTDANCLSDMLQRDRVNNNNNLVSESISLSSSSSSCGEIHPFGFEMSMGEDIVVSSLK</sequence>
<dbReference type="SMART" id="SM00717">
    <property type="entry name" value="SANT"/>
    <property type="match status" value="1"/>
</dbReference>
<dbReference type="OrthoDB" id="7464992at2759"/>
<reference evidence="4 5" key="1">
    <citation type="journal article" date="2019" name="PLoS Biol.">
        <title>Sex chromosomes control vertical transmission of feminizing Wolbachia symbionts in an isopod.</title>
        <authorList>
            <person name="Becking T."/>
            <person name="Chebbi M.A."/>
            <person name="Giraud I."/>
            <person name="Moumen B."/>
            <person name="Laverre T."/>
            <person name="Caubet Y."/>
            <person name="Peccoud J."/>
            <person name="Gilbert C."/>
            <person name="Cordaux R."/>
        </authorList>
    </citation>
    <scope>NUCLEOTIDE SEQUENCE [LARGE SCALE GENOMIC DNA]</scope>
    <source>
        <strain evidence="4">ANa2</strain>
        <tissue evidence="4">Whole body excluding digestive tract and cuticle</tissue>
    </source>
</reference>
<name>A0A5N5SQD2_9CRUS</name>
<evidence type="ECO:0000259" key="3">
    <source>
        <dbReference type="PROSITE" id="PS51293"/>
    </source>
</evidence>
<comment type="caution">
    <text evidence="4">The sequence shown here is derived from an EMBL/GenBank/DDBJ whole genome shotgun (WGS) entry which is preliminary data.</text>
</comment>
<dbReference type="PROSITE" id="PS51293">
    <property type="entry name" value="SANT"/>
    <property type="match status" value="1"/>
</dbReference>
<dbReference type="Pfam" id="PF00249">
    <property type="entry name" value="Myb_DNA-binding"/>
    <property type="match status" value="1"/>
</dbReference>
<evidence type="ECO:0000256" key="1">
    <source>
        <dbReference type="ARBA" id="ARBA00004123"/>
    </source>
</evidence>
<keyword evidence="5" id="KW-1185">Reference proteome</keyword>
<dbReference type="GO" id="GO:0005634">
    <property type="term" value="C:nucleus"/>
    <property type="evidence" value="ECO:0007669"/>
    <property type="project" value="UniProtKB-SubCell"/>
</dbReference>
<protein>
    <submittedName>
        <fullName evidence="4">Histone H2A deubiquitinase MYSM1</fullName>
    </submittedName>
</protein>
<organism evidence="4 5">
    <name type="scientific">Armadillidium nasatum</name>
    <dbReference type="NCBI Taxonomy" id="96803"/>
    <lineage>
        <taxon>Eukaryota</taxon>
        <taxon>Metazoa</taxon>
        <taxon>Ecdysozoa</taxon>
        <taxon>Arthropoda</taxon>
        <taxon>Crustacea</taxon>
        <taxon>Multicrustacea</taxon>
        <taxon>Malacostraca</taxon>
        <taxon>Eumalacostraca</taxon>
        <taxon>Peracarida</taxon>
        <taxon>Isopoda</taxon>
        <taxon>Oniscidea</taxon>
        <taxon>Crinocheta</taxon>
        <taxon>Armadillidiidae</taxon>
        <taxon>Armadillidium</taxon>
    </lineage>
</organism>
<evidence type="ECO:0000313" key="4">
    <source>
        <dbReference type="EMBL" id="KAB7496314.1"/>
    </source>
</evidence>
<evidence type="ECO:0000259" key="2">
    <source>
        <dbReference type="PROSITE" id="PS50090"/>
    </source>
</evidence>
<dbReference type="CDD" id="cd00167">
    <property type="entry name" value="SANT"/>
    <property type="match status" value="1"/>
</dbReference>
<dbReference type="Gene3D" id="1.10.10.60">
    <property type="entry name" value="Homeodomain-like"/>
    <property type="match status" value="1"/>
</dbReference>
<feature type="domain" description="SANT" evidence="3">
    <location>
        <begin position="84"/>
        <end position="135"/>
    </location>
</feature>
<feature type="domain" description="Myb-like" evidence="2">
    <location>
        <begin position="81"/>
        <end position="131"/>
    </location>
</feature>
<dbReference type="Proteomes" id="UP000326759">
    <property type="component" value="Unassembled WGS sequence"/>
</dbReference>
<dbReference type="PROSITE" id="PS50090">
    <property type="entry name" value="MYB_LIKE"/>
    <property type="match status" value="1"/>
</dbReference>
<gene>
    <name evidence="4" type="primary">mysm1</name>
    <name evidence="4" type="ORF">Anas_07774</name>
</gene>